<proteinExistence type="predicted"/>
<accession>A0A2B7XYJ1</accession>
<dbReference type="AlphaFoldDB" id="A0A2B7XYJ1"/>
<name>A0A2B7XYJ1_9EURO</name>
<keyword evidence="2" id="KW-1185">Reference proteome</keyword>
<organism evidence="1 2">
    <name type="scientific">[Emmonsia] crescens</name>
    <dbReference type="NCBI Taxonomy" id="73230"/>
    <lineage>
        <taxon>Eukaryota</taxon>
        <taxon>Fungi</taxon>
        <taxon>Dikarya</taxon>
        <taxon>Ascomycota</taxon>
        <taxon>Pezizomycotina</taxon>
        <taxon>Eurotiomycetes</taxon>
        <taxon>Eurotiomycetidae</taxon>
        <taxon>Onygenales</taxon>
        <taxon>Ajellomycetaceae</taxon>
        <taxon>Emergomyces</taxon>
    </lineage>
</organism>
<dbReference type="EMBL" id="PDND01001211">
    <property type="protein sequence ID" value="PGH13638.1"/>
    <property type="molecule type" value="Genomic_DNA"/>
</dbReference>
<evidence type="ECO:0000313" key="1">
    <source>
        <dbReference type="EMBL" id="PGH13638.1"/>
    </source>
</evidence>
<dbReference type="Proteomes" id="UP000226031">
    <property type="component" value="Unassembled WGS sequence"/>
</dbReference>
<sequence length="57" mass="6718">MSVTVLQNMLSVNENIYNQIYQSLEKEIIHQQLMNVQLSQRINECLKALAQKCVYNF</sequence>
<reference evidence="1 2" key="1">
    <citation type="submission" date="2017-10" db="EMBL/GenBank/DDBJ databases">
        <title>Comparative genomics in systemic dimorphic fungi from Ajellomycetaceae.</title>
        <authorList>
            <person name="Munoz J.F."/>
            <person name="Mcewen J.G."/>
            <person name="Clay O.K."/>
            <person name="Cuomo C.A."/>
        </authorList>
    </citation>
    <scope>NUCLEOTIDE SEQUENCE [LARGE SCALE GENOMIC DNA]</scope>
    <source>
        <strain evidence="1 2">UAMH4076</strain>
    </source>
</reference>
<evidence type="ECO:0000313" key="2">
    <source>
        <dbReference type="Proteomes" id="UP000226031"/>
    </source>
</evidence>
<gene>
    <name evidence="1" type="ORF">GX50_09022</name>
</gene>
<comment type="caution">
    <text evidence="1">The sequence shown here is derived from an EMBL/GenBank/DDBJ whole genome shotgun (WGS) entry which is preliminary data.</text>
</comment>
<protein>
    <submittedName>
        <fullName evidence="1">Uncharacterized protein</fullName>
    </submittedName>
</protein>